<dbReference type="RefSeq" id="WP_039964856.1">
    <property type="nucleotide sequence ID" value="NZ_CAURUH010000014.1"/>
</dbReference>
<accession>A0A061CV36</accession>
<name>A0A061CV36_ECTOL</name>
<dbReference type="EMBL" id="UGUW01000004">
    <property type="protein sequence ID" value="SUD59206.1"/>
    <property type="molecule type" value="Genomic_DNA"/>
</dbReference>
<evidence type="ECO:0000313" key="2">
    <source>
        <dbReference type="EMBL" id="SUD59206.1"/>
    </source>
</evidence>
<dbReference type="Proteomes" id="UP000254084">
    <property type="component" value="Unassembled WGS sequence"/>
</dbReference>
<protein>
    <submittedName>
        <fullName evidence="1">Type IV pilus assembly PilZ</fullName>
    </submittedName>
</protein>
<organism evidence="1 4">
    <name type="scientific">Ectopseudomonas oleovorans</name>
    <name type="common">Pseudomonas oleovorans</name>
    <dbReference type="NCBI Taxonomy" id="301"/>
    <lineage>
        <taxon>Bacteria</taxon>
        <taxon>Pseudomonadati</taxon>
        <taxon>Pseudomonadota</taxon>
        <taxon>Gammaproteobacteria</taxon>
        <taxon>Pseudomonadales</taxon>
        <taxon>Pseudomonadaceae</taxon>
        <taxon>Ectopseudomonas</taxon>
    </lineage>
</organism>
<dbReference type="AlphaFoldDB" id="A0A061CV36"/>
<dbReference type="EMBL" id="UGUV01000002">
    <property type="protein sequence ID" value="SUD49977.1"/>
    <property type="molecule type" value="Genomic_DNA"/>
</dbReference>
<sequence length="202" mass="23006">MQSDPLLTQDELDFIQKILFKPPQKRRPDAAPSLALGKRLSELLARLGNEEQLSLDTHTDNQHLSFPLHLIQDDHSQSRLELGAPLIFEQGVSERPWRLVLPTALALLDDSDQPSGLKALELSNNGILVEYSKTGTPAKDQLLQLLLPQERRVQLRARLARRVSQKRYAYSLQTLHTEDEQTLRQYLFEQHSEQQSQTAAVS</sequence>
<evidence type="ECO:0000313" key="4">
    <source>
        <dbReference type="Proteomes" id="UP000255303"/>
    </source>
</evidence>
<reference evidence="3 4" key="1">
    <citation type="submission" date="2018-06" db="EMBL/GenBank/DDBJ databases">
        <authorList>
            <consortium name="Pathogen Informatics"/>
            <person name="Doyle S."/>
        </authorList>
    </citation>
    <scope>NUCLEOTIDE SEQUENCE [LARGE SCALE GENOMIC DNA]</scope>
    <source>
        <strain evidence="1 4">NCTC10692</strain>
        <strain evidence="2 3">NCTC10860</strain>
    </source>
</reference>
<gene>
    <name evidence="1" type="ORF">NCTC10692_00362</name>
    <name evidence="2" type="ORF">NCTC10860_01476</name>
</gene>
<evidence type="ECO:0000313" key="1">
    <source>
        <dbReference type="EMBL" id="SUD49977.1"/>
    </source>
</evidence>
<evidence type="ECO:0000313" key="3">
    <source>
        <dbReference type="Proteomes" id="UP000254084"/>
    </source>
</evidence>
<accession>A0A379JMY2</accession>
<proteinExistence type="predicted"/>
<dbReference type="Proteomes" id="UP000255303">
    <property type="component" value="Unassembled WGS sequence"/>
</dbReference>